<name>J5R5M8_TRIAS</name>
<proteinExistence type="predicted"/>
<evidence type="ECO:0000313" key="2">
    <source>
        <dbReference type="EMBL" id="EJT50828.1"/>
    </source>
</evidence>
<accession>J5R5M8</accession>
<dbReference type="AlphaFoldDB" id="J5R5M8"/>
<protein>
    <submittedName>
        <fullName evidence="2">Uncharacterized protein</fullName>
    </submittedName>
</protein>
<dbReference type="KEGG" id="tasa:A1Q1_08041"/>
<feature type="region of interest" description="Disordered" evidence="1">
    <location>
        <begin position="1"/>
        <end position="22"/>
    </location>
</feature>
<dbReference type="RefSeq" id="XP_014181702.1">
    <property type="nucleotide sequence ID" value="XM_014326227.1"/>
</dbReference>
<dbReference type="EMBL" id="ALBS01000087">
    <property type="protein sequence ID" value="EJT50828.1"/>
    <property type="molecule type" value="Genomic_DNA"/>
</dbReference>
<sequence>MNLLRHAEQSPGPPRPTHFIHSLASDLGIPPEIVTAGGGVNLATVAPPPAHVLEDIKPSIDPTAPPAMPEFPTPDLAAQSAPLPGHEQDVRAENAHLRWRVGMLENIVKQAATFFSSYNQLAGQPAPVAPNGLVGTPISSPAPGMDATLSPPGPPQCPSYPFFV</sequence>
<dbReference type="OrthoDB" id="295274at2759"/>
<feature type="compositionally biased region" description="Pro residues" evidence="1">
    <location>
        <begin position="63"/>
        <end position="72"/>
    </location>
</feature>
<evidence type="ECO:0000313" key="3">
    <source>
        <dbReference type="Proteomes" id="UP000002748"/>
    </source>
</evidence>
<dbReference type="HOGENOM" id="CLU_1620243_0_0_1"/>
<dbReference type="GeneID" id="25991553"/>
<feature type="region of interest" description="Disordered" evidence="1">
    <location>
        <begin position="62"/>
        <end position="84"/>
    </location>
</feature>
<comment type="caution">
    <text evidence="2">The sequence shown here is derived from an EMBL/GenBank/DDBJ whole genome shotgun (WGS) entry which is preliminary data.</text>
</comment>
<evidence type="ECO:0000256" key="1">
    <source>
        <dbReference type="SAM" id="MobiDB-lite"/>
    </source>
</evidence>
<dbReference type="VEuPathDB" id="FungiDB:A1Q1_08041"/>
<reference evidence="2 3" key="1">
    <citation type="journal article" date="2012" name="Eukaryot. Cell">
        <title>Draft genome sequence of CBS 2479, the standard type strain of Trichosporon asahii.</title>
        <authorList>
            <person name="Yang R.Y."/>
            <person name="Li H.T."/>
            <person name="Zhu H."/>
            <person name="Zhou G.P."/>
            <person name="Wang M."/>
            <person name="Wang L."/>
        </authorList>
    </citation>
    <scope>NUCLEOTIDE SEQUENCE [LARGE SCALE GENOMIC DNA]</scope>
    <source>
        <strain evidence="3">ATCC 90039 / CBS 2479 / JCM 2466 / KCTC 7840 / NCYC 2677 / UAMH 7654</strain>
    </source>
</reference>
<dbReference type="Proteomes" id="UP000002748">
    <property type="component" value="Unassembled WGS sequence"/>
</dbReference>
<organism evidence="2 3">
    <name type="scientific">Trichosporon asahii var. asahii (strain ATCC 90039 / CBS 2479 / JCM 2466 / KCTC 7840 / NBRC 103889/ NCYC 2677 / UAMH 7654)</name>
    <name type="common">Yeast</name>
    <dbReference type="NCBI Taxonomy" id="1186058"/>
    <lineage>
        <taxon>Eukaryota</taxon>
        <taxon>Fungi</taxon>
        <taxon>Dikarya</taxon>
        <taxon>Basidiomycota</taxon>
        <taxon>Agaricomycotina</taxon>
        <taxon>Tremellomycetes</taxon>
        <taxon>Trichosporonales</taxon>
        <taxon>Trichosporonaceae</taxon>
        <taxon>Trichosporon</taxon>
    </lineage>
</organism>
<gene>
    <name evidence="2" type="ORF">A1Q1_08041</name>
</gene>